<dbReference type="Pfam" id="PF02321">
    <property type="entry name" value="OEP"/>
    <property type="match status" value="2"/>
</dbReference>
<dbReference type="NCBIfam" id="TIGR01844">
    <property type="entry name" value="type_I_sec_TolC"/>
    <property type="match status" value="1"/>
</dbReference>
<evidence type="ECO:0000256" key="4">
    <source>
        <dbReference type="ARBA" id="ARBA00022452"/>
    </source>
</evidence>
<accession>A0ABU9TSJ6</accession>
<dbReference type="PANTHER" id="PTHR30026">
    <property type="entry name" value="OUTER MEMBRANE PROTEIN TOLC"/>
    <property type="match status" value="1"/>
</dbReference>
<evidence type="ECO:0000256" key="9">
    <source>
        <dbReference type="SAM" id="SignalP"/>
    </source>
</evidence>
<comment type="caution">
    <text evidence="10">The sequence shown here is derived from an EMBL/GenBank/DDBJ whole genome shotgun (WGS) entry which is preliminary data.</text>
</comment>
<dbReference type="Gene3D" id="1.20.1600.10">
    <property type="entry name" value="Outer membrane efflux proteins (OEP)"/>
    <property type="match status" value="1"/>
</dbReference>
<evidence type="ECO:0000313" key="10">
    <source>
        <dbReference type="EMBL" id="MEM5536386.1"/>
    </source>
</evidence>
<keyword evidence="8" id="KW-0175">Coiled coil</keyword>
<dbReference type="RefSeq" id="WP_067982218.1">
    <property type="nucleotide sequence ID" value="NZ_CAXBCE010000001.1"/>
</dbReference>
<evidence type="ECO:0000313" key="11">
    <source>
        <dbReference type="Proteomes" id="UP001449225"/>
    </source>
</evidence>
<dbReference type="PANTHER" id="PTHR30026:SF22">
    <property type="entry name" value="OUTER MEMBRANE EFFLUX PROTEIN"/>
    <property type="match status" value="1"/>
</dbReference>
<comment type="similarity">
    <text evidence="2">Belongs to the outer membrane factor (OMF) (TC 1.B.17) family.</text>
</comment>
<dbReference type="EMBL" id="JBBMRA010000006">
    <property type="protein sequence ID" value="MEM5536386.1"/>
    <property type="molecule type" value="Genomic_DNA"/>
</dbReference>
<evidence type="ECO:0000256" key="8">
    <source>
        <dbReference type="SAM" id="Coils"/>
    </source>
</evidence>
<feature type="coiled-coil region" evidence="8">
    <location>
        <begin position="181"/>
        <end position="208"/>
    </location>
</feature>
<evidence type="ECO:0000256" key="3">
    <source>
        <dbReference type="ARBA" id="ARBA00022448"/>
    </source>
</evidence>
<keyword evidence="4" id="KW-1134">Transmembrane beta strand</keyword>
<keyword evidence="11" id="KW-1185">Reference proteome</keyword>
<keyword evidence="9" id="KW-0732">Signal</keyword>
<reference evidence="10 11" key="1">
    <citation type="submission" date="2024-03" db="EMBL/GenBank/DDBJ databases">
        <title>Community enrichment and isolation of bacterial strains for fucoidan degradation.</title>
        <authorList>
            <person name="Sichert A."/>
        </authorList>
    </citation>
    <scope>NUCLEOTIDE SEQUENCE [LARGE SCALE GENOMIC DNA]</scope>
    <source>
        <strain evidence="10 11">AS76</strain>
    </source>
</reference>
<sequence length="452" mass="50225">MLRAMIAGVLIGTVSTLSYAASLEEVVTQGLTDNPNVQRAINYRNSVYQEVRQAKGGYLPTVDVSAGYGYEWTNNTTTGANGLDDVELKRGEAGLSIRQMLFDGFATANEVDRQKARALSADKRLVESAESYALDATRAYIELNRRHALFQQAKETLYNHVKIYDRIKRRSESGLGALASIQQAEGRLALAEVNVLAAENNLLDAQANFQRVTGVPAPEEIVYPELTNISIPETVTEATEVAMSNHPTLQVAEADTMAAVAQYNAAKRNYYPRVDFEVDRTWNNDLDGVDGMNEDLTAMVRMRYNLYNGGVDQAKVRQTQYQIEEAKAVQNNAHRDVMQSVELSWNAFSILSRQVPYLEQHVAASQETRNSYLKQFNIGQRSLLDLLDTENEVFSAKNDLTNALHDQLIAKYRVVNGMGTLLDSLNLSLPEPNLGDVEEKNQLADAKSMENG</sequence>
<keyword evidence="3" id="KW-0813">Transport</keyword>
<comment type="subcellular location">
    <subcellularLocation>
        <location evidence="1">Cell outer membrane</location>
    </subcellularLocation>
</comment>
<dbReference type="InterPro" id="IPR003423">
    <property type="entry name" value="OMP_efflux"/>
</dbReference>
<proteinExistence type="inferred from homology"/>
<dbReference type="InterPro" id="IPR010130">
    <property type="entry name" value="T1SS_OMP_TolC"/>
</dbReference>
<evidence type="ECO:0000256" key="6">
    <source>
        <dbReference type="ARBA" id="ARBA00023136"/>
    </source>
</evidence>
<name>A0ABU9TSJ6_9GAMM</name>
<keyword evidence="7" id="KW-0998">Cell outer membrane</keyword>
<protein>
    <submittedName>
        <fullName evidence="10">TolC family outer membrane protein</fullName>
    </submittedName>
</protein>
<dbReference type="Proteomes" id="UP001449225">
    <property type="component" value="Unassembled WGS sequence"/>
</dbReference>
<keyword evidence="5" id="KW-0812">Transmembrane</keyword>
<evidence type="ECO:0000256" key="7">
    <source>
        <dbReference type="ARBA" id="ARBA00023237"/>
    </source>
</evidence>
<feature type="signal peptide" evidence="9">
    <location>
        <begin position="1"/>
        <end position="20"/>
    </location>
</feature>
<feature type="chain" id="PRO_5047496807" evidence="9">
    <location>
        <begin position="21"/>
        <end position="452"/>
    </location>
</feature>
<keyword evidence="6" id="KW-0472">Membrane</keyword>
<organism evidence="10 11">
    <name type="scientific">Neptuniibacter pectenicola</name>
    <dbReference type="NCBI Taxonomy" id="1806669"/>
    <lineage>
        <taxon>Bacteria</taxon>
        <taxon>Pseudomonadati</taxon>
        <taxon>Pseudomonadota</taxon>
        <taxon>Gammaproteobacteria</taxon>
        <taxon>Oceanospirillales</taxon>
        <taxon>Oceanospirillaceae</taxon>
        <taxon>Neptuniibacter</taxon>
    </lineage>
</organism>
<evidence type="ECO:0000256" key="1">
    <source>
        <dbReference type="ARBA" id="ARBA00004442"/>
    </source>
</evidence>
<dbReference type="SUPFAM" id="SSF56954">
    <property type="entry name" value="Outer membrane efflux proteins (OEP)"/>
    <property type="match status" value="1"/>
</dbReference>
<dbReference type="InterPro" id="IPR051906">
    <property type="entry name" value="TolC-like"/>
</dbReference>
<evidence type="ECO:0000256" key="2">
    <source>
        <dbReference type="ARBA" id="ARBA00007613"/>
    </source>
</evidence>
<evidence type="ECO:0000256" key="5">
    <source>
        <dbReference type="ARBA" id="ARBA00022692"/>
    </source>
</evidence>
<gene>
    <name evidence="10" type="ORF">WNY58_08285</name>
</gene>